<name>A0A8I6SV22_CIMLE</name>
<organism evidence="6 7">
    <name type="scientific">Cimex lectularius</name>
    <name type="common">Bed bug</name>
    <name type="synonym">Acanthia lectularia</name>
    <dbReference type="NCBI Taxonomy" id="79782"/>
    <lineage>
        <taxon>Eukaryota</taxon>
        <taxon>Metazoa</taxon>
        <taxon>Ecdysozoa</taxon>
        <taxon>Arthropoda</taxon>
        <taxon>Hexapoda</taxon>
        <taxon>Insecta</taxon>
        <taxon>Pterygota</taxon>
        <taxon>Neoptera</taxon>
        <taxon>Paraneoptera</taxon>
        <taxon>Hemiptera</taxon>
        <taxon>Heteroptera</taxon>
        <taxon>Panheteroptera</taxon>
        <taxon>Cimicomorpha</taxon>
        <taxon>Cimicidae</taxon>
        <taxon>Cimex</taxon>
    </lineage>
</organism>
<feature type="repeat" description="ANK" evidence="3">
    <location>
        <begin position="155"/>
        <end position="187"/>
    </location>
</feature>
<dbReference type="InterPro" id="IPR000488">
    <property type="entry name" value="Death_dom"/>
</dbReference>
<dbReference type="Pfam" id="PF00531">
    <property type="entry name" value="Death"/>
    <property type="match status" value="1"/>
</dbReference>
<evidence type="ECO:0000256" key="3">
    <source>
        <dbReference type="PROSITE-ProRule" id="PRU00023"/>
    </source>
</evidence>
<proteinExistence type="predicted"/>
<dbReference type="PROSITE" id="PS50088">
    <property type="entry name" value="ANK_REPEAT"/>
    <property type="match status" value="6"/>
</dbReference>
<evidence type="ECO:0000259" key="5">
    <source>
        <dbReference type="PROSITE" id="PS50017"/>
    </source>
</evidence>
<dbReference type="InterPro" id="IPR011029">
    <property type="entry name" value="DEATH-like_dom_sf"/>
</dbReference>
<feature type="compositionally biased region" description="Polar residues" evidence="4">
    <location>
        <begin position="12"/>
        <end position="21"/>
    </location>
</feature>
<dbReference type="Gene3D" id="1.25.40.20">
    <property type="entry name" value="Ankyrin repeat-containing domain"/>
    <property type="match status" value="4"/>
</dbReference>
<dbReference type="GeneID" id="106668052"/>
<keyword evidence="2 3" id="KW-0040">ANK repeat</keyword>
<feature type="repeat" description="ANK" evidence="3">
    <location>
        <begin position="188"/>
        <end position="220"/>
    </location>
</feature>
<dbReference type="PROSITE" id="PS50297">
    <property type="entry name" value="ANK_REP_REGION"/>
    <property type="match status" value="6"/>
</dbReference>
<dbReference type="PANTHER" id="PTHR24171">
    <property type="entry name" value="ANKYRIN REPEAT DOMAIN-CONTAINING PROTEIN 39-RELATED"/>
    <property type="match status" value="1"/>
</dbReference>
<feature type="repeat" description="ANK" evidence="3">
    <location>
        <begin position="221"/>
        <end position="253"/>
    </location>
</feature>
<dbReference type="RefSeq" id="XP_024085341.1">
    <property type="nucleotide sequence ID" value="XM_024229573.1"/>
</dbReference>
<dbReference type="SUPFAM" id="SSF47986">
    <property type="entry name" value="DEATH domain"/>
    <property type="match status" value="1"/>
</dbReference>
<dbReference type="InterPro" id="IPR036770">
    <property type="entry name" value="Ankyrin_rpt-contain_sf"/>
</dbReference>
<dbReference type="AlphaFoldDB" id="A0A8I6SV22"/>
<feature type="repeat" description="ANK" evidence="3">
    <location>
        <begin position="287"/>
        <end position="319"/>
    </location>
</feature>
<evidence type="ECO:0000256" key="4">
    <source>
        <dbReference type="SAM" id="MobiDB-lite"/>
    </source>
</evidence>
<evidence type="ECO:0000256" key="2">
    <source>
        <dbReference type="ARBA" id="ARBA00023043"/>
    </source>
</evidence>
<reference evidence="6" key="1">
    <citation type="submission" date="2022-01" db="UniProtKB">
        <authorList>
            <consortium name="EnsemblMetazoa"/>
        </authorList>
    </citation>
    <scope>IDENTIFICATION</scope>
</reference>
<sequence length="488" mass="54270">MLSVSDCDISSRRVSMSSGGDQSPPDDLGSRRSSRVLKNDLLLHEAVIKSDSEVVEQVLKEPIDVNSRNNYGRAPIHWAASKGNTDIMKMLINAKCDIEAKDKVSNCKSITKSTEEHLLSDQERVHMYNCFMDSGGIARRAVALFSQKFPDRLRIGKTPLHLSCENGHESVAELLIEHGSSLEGKDQEGNTPLHLVVENLYTQLSYILLQGGSQINVENNKGHTPLHIASSHGCRGIIEALIQYGCDIDRQNKEGDSALHLACNANDVDTVELLISKGANVNLMNERSQSPMHIAAENGFSEICKLLLSAGANIEQKEQDGRTPLYIAARGSFTAIVDMIIKTARLDYPESESNLTKEGTVRNAILRRPKKHSLSPNKGEVLKEIFHKLAFKHLSDSQWKELAAHWNFTAEQIEAIEQQYAGPASFKEHGERMMFIWADGLPENSDILKELHSTLQAVNFKSPADFVKKKMNSENYEKKTCCTLCSVF</sequence>
<dbReference type="OMA" id="AHWASFK"/>
<dbReference type="Proteomes" id="UP000494040">
    <property type="component" value="Unassembled WGS sequence"/>
</dbReference>
<dbReference type="InterPro" id="IPR002110">
    <property type="entry name" value="Ankyrin_rpt"/>
</dbReference>
<keyword evidence="1" id="KW-0677">Repeat</keyword>
<dbReference type="SUPFAM" id="SSF48403">
    <property type="entry name" value="Ankyrin repeat"/>
    <property type="match status" value="1"/>
</dbReference>
<dbReference type="PANTHER" id="PTHR24171:SF9">
    <property type="entry name" value="ANKYRIN REPEAT DOMAIN-CONTAINING PROTEIN 39"/>
    <property type="match status" value="1"/>
</dbReference>
<protein>
    <recommendedName>
        <fullName evidence="5">Death domain-containing protein</fullName>
    </recommendedName>
</protein>
<feature type="region of interest" description="Disordered" evidence="4">
    <location>
        <begin position="1"/>
        <end position="33"/>
    </location>
</feature>
<dbReference type="GO" id="GO:0007165">
    <property type="term" value="P:signal transduction"/>
    <property type="evidence" value="ECO:0007669"/>
    <property type="project" value="InterPro"/>
</dbReference>
<feature type="domain" description="Death" evidence="5">
    <location>
        <begin position="398"/>
        <end position="471"/>
    </location>
</feature>
<dbReference type="KEGG" id="clec:106668052"/>
<dbReference type="Pfam" id="PF12796">
    <property type="entry name" value="Ank_2"/>
    <property type="match status" value="3"/>
</dbReference>
<dbReference type="Gene3D" id="1.10.533.10">
    <property type="entry name" value="Death Domain, Fas"/>
    <property type="match status" value="1"/>
</dbReference>
<dbReference type="EnsemblMetazoa" id="XM_024229573.1">
    <property type="protein sequence ID" value="XP_024085341.1"/>
    <property type="gene ID" value="LOC106668052"/>
</dbReference>
<dbReference type="SMART" id="SM00248">
    <property type="entry name" value="ANK"/>
    <property type="match status" value="8"/>
</dbReference>
<feature type="repeat" description="ANK" evidence="3">
    <location>
        <begin position="254"/>
        <end position="286"/>
    </location>
</feature>
<evidence type="ECO:0000313" key="6">
    <source>
        <dbReference type="EnsemblMetazoa" id="XP_024085341.1"/>
    </source>
</evidence>
<dbReference type="PROSITE" id="PS50017">
    <property type="entry name" value="DEATH_DOMAIN"/>
    <property type="match status" value="1"/>
</dbReference>
<keyword evidence="7" id="KW-1185">Reference proteome</keyword>
<feature type="repeat" description="ANK" evidence="3">
    <location>
        <begin position="71"/>
        <end position="103"/>
    </location>
</feature>
<evidence type="ECO:0000256" key="1">
    <source>
        <dbReference type="ARBA" id="ARBA00022737"/>
    </source>
</evidence>
<dbReference type="CDD" id="cd01670">
    <property type="entry name" value="Death"/>
    <property type="match status" value="1"/>
</dbReference>
<dbReference type="Pfam" id="PF00023">
    <property type="entry name" value="Ank"/>
    <property type="match status" value="1"/>
</dbReference>
<dbReference type="OrthoDB" id="6485221at2759"/>
<dbReference type="PRINTS" id="PR01415">
    <property type="entry name" value="ANKYRIN"/>
</dbReference>
<accession>A0A8I6SV22</accession>
<evidence type="ECO:0000313" key="7">
    <source>
        <dbReference type="Proteomes" id="UP000494040"/>
    </source>
</evidence>